<dbReference type="SUPFAM" id="SSF55729">
    <property type="entry name" value="Acyl-CoA N-acyltransferases (Nat)"/>
    <property type="match status" value="1"/>
</dbReference>
<dbReference type="InterPro" id="IPR016181">
    <property type="entry name" value="Acyl_CoA_acyltransferase"/>
</dbReference>
<protein>
    <recommendedName>
        <fullName evidence="1">N-acetyltransferase domain-containing protein</fullName>
    </recommendedName>
</protein>
<feature type="domain" description="N-acetyltransferase" evidence="1">
    <location>
        <begin position="8"/>
        <end position="167"/>
    </location>
</feature>
<dbReference type="EMBL" id="CYRX01000031">
    <property type="protein sequence ID" value="CUH61167.1"/>
    <property type="molecule type" value="Genomic_DNA"/>
</dbReference>
<reference evidence="2 3" key="1">
    <citation type="submission" date="2015-09" db="EMBL/GenBank/DDBJ databases">
        <authorList>
            <consortium name="Swine Surveillance"/>
        </authorList>
    </citation>
    <scope>NUCLEOTIDE SEQUENCE [LARGE SCALE GENOMIC DNA]</scope>
    <source>
        <strain evidence="2 3">CECT 5294</strain>
    </source>
</reference>
<gene>
    <name evidence="2" type="ORF">THS5294_02469</name>
</gene>
<evidence type="ECO:0000313" key="2">
    <source>
        <dbReference type="EMBL" id="CUH61167.1"/>
    </source>
</evidence>
<organism evidence="2 3">
    <name type="scientific">Thalassobacter stenotrophicus</name>
    <dbReference type="NCBI Taxonomy" id="266809"/>
    <lineage>
        <taxon>Bacteria</taxon>
        <taxon>Pseudomonadati</taxon>
        <taxon>Pseudomonadota</taxon>
        <taxon>Alphaproteobacteria</taxon>
        <taxon>Rhodobacterales</taxon>
        <taxon>Roseobacteraceae</taxon>
        <taxon>Thalassobacter</taxon>
    </lineage>
</organism>
<dbReference type="PROSITE" id="PS51186">
    <property type="entry name" value="GNAT"/>
    <property type="match status" value="1"/>
</dbReference>
<evidence type="ECO:0000259" key="1">
    <source>
        <dbReference type="PROSITE" id="PS51186"/>
    </source>
</evidence>
<dbReference type="Pfam" id="PF13302">
    <property type="entry name" value="Acetyltransf_3"/>
    <property type="match status" value="1"/>
</dbReference>
<sequence>MLIEDEILTLRRLCVADLQAFQSYRSDPVVGAYQSWSVMSDDQARSFLAAVADAPLFVPGEWSQIAIVADGLVGDIGLCLDGASREVEIGITLARGAQGLGYARRAVRLAVQLVWRDSSAQCIRAITDARNVAALILLEHSGFREGPPLITEGIPERQFTLNRPNLP</sequence>
<dbReference type="GO" id="GO:0016747">
    <property type="term" value="F:acyltransferase activity, transferring groups other than amino-acyl groups"/>
    <property type="evidence" value="ECO:0007669"/>
    <property type="project" value="InterPro"/>
</dbReference>
<proteinExistence type="predicted"/>
<accession>A0A0P1FID1</accession>
<dbReference type="RefSeq" id="WP_058123977.1">
    <property type="nucleotide sequence ID" value="NZ_CYRX01000031.1"/>
</dbReference>
<dbReference type="InterPro" id="IPR000182">
    <property type="entry name" value="GNAT_dom"/>
</dbReference>
<dbReference type="InterPro" id="IPR051531">
    <property type="entry name" value="N-acetyltransferase"/>
</dbReference>
<dbReference type="Proteomes" id="UP000051298">
    <property type="component" value="Unassembled WGS sequence"/>
</dbReference>
<evidence type="ECO:0000313" key="3">
    <source>
        <dbReference type="Proteomes" id="UP000051298"/>
    </source>
</evidence>
<dbReference type="PANTHER" id="PTHR43792:SF1">
    <property type="entry name" value="N-ACETYLTRANSFERASE DOMAIN-CONTAINING PROTEIN"/>
    <property type="match status" value="1"/>
</dbReference>
<dbReference type="Gene3D" id="3.40.630.30">
    <property type="match status" value="1"/>
</dbReference>
<name>A0A0P1FID1_9RHOB</name>
<dbReference type="PANTHER" id="PTHR43792">
    <property type="entry name" value="GNAT FAMILY, PUTATIVE (AFU_ORTHOLOGUE AFUA_3G00765)-RELATED-RELATED"/>
    <property type="match status" value="1"/>
</dbReference>
<dbReference type="AlphaFoldDB" id="A0A0P1FID1"/>